<organism evidence="3 4">
    <name type="scientific">Phialocephala subalpina</name>
    <dbReference type="NCBI Taxonomy" id="576137"/>
    <lineage>
        <taxon>Eukaryota</taxon>
        <taxon>Fungi</taxon>
        <taxon>Dikarya</taxon>
        <taxon>Ascomycota</taxon>
        <taxon>Pezizomycotina</taxon>
        <taxon>Leotiomycetes</taxon>
        <taxon>Helotiales</taxon>
        <taxon>Mollisiaceae</taxon>
        <taxon>Phialocephala</taxon>
        <taxon>Phialocephala fortinii species complex</taxon>
    </lineage>
</organism>
<feature type="domain" description="DUF6590" evidence="2">
    <location>
        <begin position="287"/>
        <end position="437"/>
    </location>
</feature>
<keyword evidence="4" id="KW-1185">Reference proteome</keyword>
<evidence type="ECO:0000313" key="4">
    <source>
        <dbReference type="Proteomes" id="UP000184330"/>
    </source>
</evidence>
<feature type="compositionally biased region" description="Polar residues" evidence="1">
    <location>
        <begin position="220"/>
        <end position="232"/>
    </location>
</feature>
<sequence>MASKHDRNRRGKSDRAEEYQWSEWEWNAKKGKWYRWRYNSKNIVVWESQFSAATSEAVPRGEPSASTSTAITNFTSSATSSNQEYYGSAGYQYNDQAQKYNAVDDLAQELASTTLTEQDEAPAQAQYSYASDQEAQQTSGYTVAEEHQSAQPIDVVNPRSSSSFTTREQVSMFSSSGRMQGYTGTTGYDPSGPSSSYYNTQAAQYVDEDPGDDSPDLSRSYGSGVTVTQATHRASRRSRSDPPAPTPPAPLRIPSTLSISLSDVQKEIKGTKGRHEKLDPGFKVHASKFFQPGQIFKVVWAEPAGENSRSDATSMTDVTSEAWTVQQGEYGTKVYSSVRRFVVVATKTGHSNCVPILTYGRQGLNKPGLHAEDHAIIYTTDQPPINGDSHVNTPIQMQSKSPRDKLEPMSLVNYAKIYPVEHNVKVQFIGWIAKTSQLHFARDFDYVWNSHKQLR</sequence>
<dbReference type="InterPro" id="IPR046497">
    <property type="entry name" value="DUF6590"/>
</dbReference>
<evidence type="ECO:0000259" key="2">
    <source>
        <dbReference type="Pfam" id="PF20233"/>
    </source>
</evidence>
<feature type="compositionally biased region" description="Pro residues" evidence="1">
    <location>
        <begin position="242"/>
        <end position="251"/>
    </location>
</feature>
<dbReference type="EMBL" id="FJOG01000026">
    <property type="protein sequence ID" value="CZR64351.1"/>
    <property type="molecule type" value="Genomic_DNA"/>
</dbReference>
<name>A0A1L7XH47_9HELO</name>
<dbReference type="PANTHER" id="PTHR35391">
    <property type="entry name" value="C2H2-TYPE DOMAIN-CONTAINING PROTEIN-RELATED"/>
    <property type="match status" value="1"/>
</dbReference>
<dbReference type="Proteomes" id="UP000184330">
    <property type="component" value="Unassembled WGS sequence"/>
</dbReference>
<feature type="compositionally biased region" description="Polar residues" evidence="1">
    <location>
        <begin position="158"/>
        <end position="178"/>
    </location>
</feature>
<dbReference type="Pfam" id="PF20233">
    <property type="entry name" value="DUF6590"/>
    <property type="match status" value="1"/>
</dbReference>
<reference evidence="3 4" key="1">
    <citation type="submission" date="2016-03" db="EMBL/GenBank/DDBJ databases">
        <authorList>
            <person name="Ploux O."/>
        </authorList>
    </citation>
    <scope>NUCLEOTIDE SEQUENCE [LARGE SCALE GENOMIC DNA]</scope>
    <source>
        <strain evidence="3 4">UAMH 11012</strain>
    </source>
</reference>
<evidence type="ECO:0000313" key="3">
    <source>
        <dbReference type="EMBL" id="CZR64351.1"/>
    </source>
</evidence>
<dbReference type="PANTHER" id="PTHR35391:SF5">
    <property type="entry name" value="DUF6590 DOMAIN-CONTAINING PROTEIN"/>
    <property type="match status" value="1"/>
</dbReference>
<proteinExistence type="predicted"/>
<feature type="compositionally biased region" description="Polar residues" evidence="1">
    <location>
        <begin position="125"/>
        <end position="141"/>
    </location>
</feature>
<evidence type="ECO:0000256" key="1">
    <source>
        <dbReference type="SAM" id="MobiDB-lite"/>
    </source>
</evidence>
<feature type="compositionally biased region" description="Low complexity" evidence="1">
    <location>
        <begin position="181"/>
        <end position="198"/>
    </location>
</feature>
<accession>A0A1L7XH47</accession>
<dbReference type="OrthoDB" id="3559580at2759"/>
<feature type="region of interest" description="Disordered" evidence="1">
    <location>
        <begin position="116"/>
        <end position="255"/>
    </location>
</feature>
<gene>
    <name evidence="3" type="ORF">PAC_14249</name>
</gene>
<dbReference type="STRING" id="576137.A0A1L7XH47"/>
<dbReference type="AlphaFoldDB" id="A0A1L7XH47"/>
<protein>
    <recommendedName>
        <fullName evidence="2">DUF6590 domain-containing protein</fullName>
    </recommendedName>
</protein>
<feature type="compositionally biased region" description="Acidic residues" evidence="1">
    <location>
        <begin position="206"/>
        <end position="215"/>
    </location>
</feature>